<dbReference type="AlphaFoldDB" id="A0AAV8WQP7"/>
<reference evidence="4" key="1">
    <citation type="journal article" date="2023" name="Insect Mol. Biol.">
        <title>Genome sequencing provides insights into the evolution of gene families encoding plant cell wall-degrading enzymes in longhorned beetles.</title>
        <authorList>
            <person name="Shin N.R."/>
            <person name="Okamura Y."/>
            <person name="Kirsch R."/>
            <person name="Pauchet Y."/>
        </authorList>
    </citation>
    <scope>NUCLEOTIDE SEQUENCE</scope>
    <source>
        <strain evidence="4">RBIC_L_NR</strain>
    </source>
</reference>
<sequence>MAPELIKWPNAEERQDIERDFREKQFPDTLAEKCGDYYILGDSGYPCLRHLLTHYKDRGQLTRVERIYNYKLSARYKIEHCFDHAAFCTTLPSMINFTYDENAEVNLADAIPEIPYNEEEVERDDLDGIRYRNFKKLKWCYEQAGLDPTGVDLRRDRIEAMRSMRE</sequence>
<feature type="domain" description="DDE Tnp4" evidence="3">
    <location>
        <begin position="36"/>
        <end position="83"/>
    </location>
</feature>
<dbReference type="Pfam" id="PF13359">
    <property type="entry name" value="DDE_Tnp_4"/>
    <property type="match status" value="1"/>
</dbReference>
<evidence type="ECO:0000313" key="4">
    <source>
        <dbReference type="EMBL" id="KAJ8928476.1"/>
    </source>
</evidence>
<keyword evidence="2" id="KW-0479">Metal-binding</keyword>
<organism evidence="4 5">
    <name type="scientific">Rhamnusium bicolor</name>
    <dbReference type="NCBI Taxonomy" id="1586634"/>
    <lineage>
        <taxon>Eukaryota</taxon>
        <taxon>Metazoa</taxon>
        <taxon>Ecdysozoa</taxon>
        <taxon>Arthropoda</taxon>
        <taxon>Hexapoda</taxon>
        <taxon>Insecta</taxon>
        <taxon>Pterygota</taxon>
        <taxon>Neoptera</taxon>
        <taxon>Endopterygota</taxon>
        <taxon>Coleoptera</taxon>
        <taxon>Polyphaga</taxon>
        <taxon>Cucujiformia</taxon>
        <taxon>Chrysomeloidea</taxon>
        <taxon>Cerambycidae</taxon>
        <taxon>Lepturinae</taxon>
        <taxon>Rhagiini</taxon>
        <taxon>Rhamnusium</taxon>
    </lineage>
</organism>
<evidence type="ECO:0000313" key="5">
    <source>
        <dbReference type="Proteomes" id="UP001162156"/>
    </source>
</evidence>
<comment type="cofactor">
    <cofactor evidence="1">
        <name>a divalent metal cation</name>
        <dbReference type="ChEBI" id="CHEBI:60240"/>
    </cofactor>
</comment>
<evidence type="ECO:0000256" key="1">
    <source>
        <dbReference type="ARBA" id="ARBA00001968"/>
    </source>
</evidence>
<dbReference type="EMBL" id="JANEYF010005368">
    <property type="protein sequence ID" value="KAJ8928476.1"/>
    <property type="molecule type" value="Genomic_DNA"/>
</dbReference>
<gene>
    <name evidence="4" type="ORF">NQ314_018963</name>
</gene>
<dbReference type="Proteomes" id="UP001162156">
    <property type="component" value="Unassembled WGS sequence"/>
</dbReference>
<dbReference type="GO" id="GO:0046872">
    <property type="term" value="F:metal ion binding"/>
    <property type="evidence" value="ECO:0007669"/>
    <property type="project" value="UniProtKB-KW"/>
</dbReference>
<protein>
    <recommendedName>
        <fullName evidence="3">DDE Tnp4 domain-containing protein</fullName>
    </recommendedName>
</protein>
<dbReference type="InterPro" id="IPR027806">
    <property type="entry name" value="HARBI1_dom"/>
</dbReference>
<name>A0AAV8WQP7_9CUCU</name>
<proteinExistence type="predicted"/>
<comment type="caution">
    <text evidence="4">The sequence shown here is derived from an EMBL/GenBank/DDBJ whole genome shotgun (WGS) entry which is preliminary data.</text>
</comment>
<accession>A0AAV8WQP7</accession>
<keyword evidence="5" id="KW-1185">Reference proteome</keyword>
<evidence type="ECO:0000259" key="3">
    <source>
        <dbReference type="Pfam" id="PF13359"/>
    </source>
</evidence>
<evidence type="ECO:0000256" key="2">
    <source>
        <dbReference type="ARBA" id="ARBA00022723"/>
    </source>
</evidence>